<comment type="caution">
    <text evidence="2">The sequence shown here is derived from an EMBL/GenBank/DDBJ whole genome shotgun (WGS) entry which is preliminary data.</text>
</comment>
<accession>A0A512TNH6</accession>
<dbReference type="EMBL" id="BKBC01000032">
    <property type="protein sequence ID" value="GEQ21820.1"/>
    <property type="molecule type" value="Genomic_DNA"/>
</dbReference>
<gene>
    <name evidence="2" type="ORF">CBU02nite_23260</name>
</gene>
<keyword evidence="1" id="KW-1133">Transmembrane helix</keyword>
<dbReference type="PANTHER" id="PTHR42925">
    <property type="entry name" value="MULTIDRUG AND TOXIN EFFLUX PROTEIN MATE FAMILY"/>
    <property type="match status" value="1"/>
</dbReference>
<dbReference type="Proteomes" id="UP000321089">
    <property type="component" value="Unassembled WGS sequence"/>
</dbReference>
<proteinExistence type="predicted"/>
<evidence type="ECO:0000313" key="2">
    <source>
        <dbReference type="EMBL" id="GEQ21820.1"/>
    </source>
</evidence>
<keyword evidence="1" id="KW-0812">Transmembrane</keyword>
<feature type="transmembrane region" description="Helical" evidence="1">
    <location>
        <begin position="7"/>
        <end position="24"/>
    </location>
</feature>
<dbReference type="RefSeq" id="WP_146868605.1">
    <property type="nucleotide sequence ID" value="NZ_BKBC01000032.1"/>
</dbReference>
<organism evidence="2 3">
    <name type="scientific">Clostridium butyricum</name>
    <dbReference type="NCBI Taxonomy" id="1492"/>
    <lineage>
        <taxon>Bacteria</taxon>
        <taxon>Bacillati</taxon>
        <taxon>Bacillota</taxon>
        <taxon>Clostridia</taxon>
        <taxon>Eubacteriales</taxon>
        <taxon>Clostridiaceae</taxon>
        <taxon>Clostridium</taxon>
    </lineage>
</organism>
<name>A0A512TNH6_CLOBU</name>
<evidence type="ECO:0000256" key="1">
    <source>
        <dbReference type="SAM" id="Phobius"/>
    </source>
</evidence>
<dbReference type="PANTHER" id="PTHR42925:SF1">
    <property type="entry name" value="VIRULENCE FACTOR MVIN"/>
    <property type="match status" value="1"/>
</dbReference>
<keyword evidence="1" id="KW-0472">Membrane</keyword>
<dbReference type="InterPro" id="IPR047135">
    <property type="entry name" value="YsiQ"/>
</dbReference>
<dbReference type="AlphaFoldDB" id="A0A512TNH6"/>
<protein>
    <recommendedName>
        <fullName evidence="4">MATE family efflux transporter</fullName>
    </recommendedName>
</protein>
<reference evidence="2 3" key="1">
    <citation type="submission" date="2019-07" db="EMBL/GenBank/DDBJ databases">
        <title>Whole genome shotgun sequence of Clostridium butyricum NBRC 3858.</title>
        <authorList>
            <person name="Hosoyama A."/>
            <person name="Uohara A."/>
            <person name="Ohji S."/>
            <person name="Ichikawa N."/>
        </authorList>
    </citation>
    <scope>NUCLEOTIDE SEQUENCE [LARGE SCALE GENOMIC DNA]</scope>
    <source>
        <strain evidence="2 3">NBRC 3858</strain>
    </source>
</reference>
<sequence length="61" mass="7348">MDLIASMWRVSVTLSYILGVVFKMRLNGVWIAFAADECFRGILMFIRWKLRVWEKKRIIRI</sequence>
<evidence type="ECO:0000313" key="3">
    <source>
        <dbReference type="Proteomes" id="UP000321089"/>
    </source>
</evidence>
<evidence type="ECO:0008006" key="4">
    <source>
        <dbReference type="Google" id="ProtNLM"/>
    </source>
</evidence>